<keyword evidence="1" id="KW-0175">Coiled coil</keyword>
<dbReference type="Proteomes" id="UP000187209">
    <property type="component" value="Unassembled WGS sequence"/>
</dbReference>
<gene>
    <name evidence="3" type="ORF">SteCoe_7990</name>
</gene>
<name>A0A1R2CLE7_9CILI</name>
<dbReference type="AlphaFoldDB" id="A0A1R2CLE7"/>
<feature type="coiled-coil region" evidence="1">
    <location>
        <begin position="168"/>
        <end position="221"/>
    </location>
</feature>
<evidence type="ECO:0000256" key="1">
    <source>
        <dbReference type="SAM" id="Coils"/>
    </source>
</evidence>
<keyword evidence="4" id="KW-1185">Reference proteome</keyword>
<dbReference type="EMBL" id="MPUH01000117">
    <property type="protein sequence ID" value="OMJ89811.1"/>
    <property type="molecule type" value="Genomic_DNA"/>
</dbReference>
<feature type="coiled-coil region" evidence="1">
    <location>
        <begin position="265"/>
        <end position="292"/>
    </location>
</feature>
<accession>A0A1R2CLE7</accession>
<comment type="caution">
    <text evidence="3">The sequence shown here is derived from an EMBL/GenBank/DDBJ whole genome shotgun (WGS) entry which is preliminary data.</text>
</comment>
<sequence length="297" mass="35196">MSDNESNSLEEDEIIKGIINHNFPNSSRPRSQMFPYTPEVSNKKKMNSVKTSKKTSPVVSPKPRTTRNSIISLKSPEDINTLSKQTSQQIIKSVYSLVSSKLPISLCESRELSKKDQEEIQHFFMTKKAQFKKILQEISNKCSKGGKRVPKDSLKLNAVLESRYLEEIERIQNKQKYLKNELVKKTSERILKEKTLMKKNMDVEAKKKKNEAKRIQRYEKEVIMKNIENYYKDQVNIVKDYYKKEIETKKIQDYEAKQLISEFIKRKKADRLKRYEELKLKYERELEDLKEKFNSIH</sequence>
<reference evidence="3 4" key="1">
    <citation type="submission" date="2016-11" db="EMBL/GenBank/DDBJ databases">
        <title>The macronuclear genome of Stentor coeruleus: a giant cell with tiny introns.</title>
        <authorList>
            <person name="Slabodnick M."/>
            <person name="Ruby J.G."/>
            <person name="Reiff S.B."/>
            <person name="Swart E.C."/>
            <person name="Gosai S."/>
            <person name="Prabakaran S."/>
            <person name="Witkowska E."/>
            <person name="Larue G.E."/>
            <person name="Fisher S."/>
            <person name="Freeman R.M."/>
            <person name="Gunawardena J."/>
            <person name="Chu W."/>
            <person name="Stover N.A."/>
            <person name="Gregory B.D."/>
            <person name="Nowacki M."/>
            <person name="Derisi J."/>
            <person name="Roy S.W."/>
            <person name="Marshall W.F."/>
            <person name="Sood P."/>
        </authorList>
    </citation>
    <scope>NUCLEOTIDE SEQUENCE [LARGE SCALE GENOMIC DNA]</scope>
    <source>
        <strain evidence="3">WM001</strain>
    </source>
</reference>
<evidence type="ECO:0000256" key="2">
    <source>
        <dbReference type="SAM" id="MobiDB-lite"/>
    </source>
</evidence>
<organism evidence="3 4">
    <name type="scientific">Stentor coeruleus</name>
    <dbReference type="NCBI Taxonomy" id="5963"/>
    <lineage>
        <taxon>Eukaryota</taxon>
        <taxon>Sar</taxon>
        <taxon>Alveolata</taxon>
        <taxon>Ciliophora</taxon>
        <taxon>Postciliodesmatophora</taxon>
        <taxon>Heterotrichea</taxon>
        <taxon>Heterotrichida</taxon>
        <taxon>Stentoridae</taxon>
        <taxon>Stentor</taxon>
    </lineage>
</organism>
<proteinExistence type="predicted"/>
<protein>
    <submittedName>
        <fullName evidence="3">Uncharacterized protein</fullName>
    </submittedName>
</protein>
<feature type="compositionally biased region" description="Basic residues" evidence="2">
    <location>
        <begin position="43"/>
        <end position="53"/>
    </location>
</feature>
<evidence type="ECO:0000313" key="4">
    <source>
        <dbReference type="Proteomes" id="UP000187209"/>
    </source>
</evidence>
<evidence type="ECO:0000313" key="3">
    <source>
        <dbReference type="EMBL" id="OMJ89811.1"/>
    </source>
</evidence>
<dbReference type="OrthoDB" id="326469at2759"/>
<feature type="region of interest" description="Disordered" evidence="2">
    <location>
        <begin position="20"/>
        <end position="65"/>
    </location>
</feature>